<reference evidence="2 3" key="1">
    <citation type="submission" date="2019-10" db="EMBL/GenBank/DDBJ databases">
        <title>Whole genome shotgun sequence of Acrocarpospora macrocephala NBRC 16266.</title>
        <authorList>
            <person name="Ichikawa N."/>
            <person name="Kimura A."/>
            <person name="Kitahashi Y."/>
            <person name="Komaki H."/>
            <person name="Oguchi A."/>
        </authorList>
    </citation>
    <scope>NUCLEOTIDE SEQUENCE [LARGE SCALE GENOMIC DNA]</scope>
    <source>
        <strain evidence="2 3">NBRC 16266</strain>
    </source>
</reference>
<dbReference type="AlphaFoldDB" id="A0A5M3WQG1"/>
<protein>
    <submittedName>
        <fullName evidence="2">Uncharacterized protein</fullName>
    </submittedName>
</protein>
<dbReference type="RefSeq" id="WP_246268603.1">
    <property type="nucleotide sequence ID" value="NZ_BAAAHL010000018.1"/>
</dbReference>
<dbReference type="EMBL" id="BLAE01000027">
    <property type="protein sequence ID" value="GES11124.1"/>
    <property type="molecule type" value="Genomic_DNA"/>
</dbReference>
<evidence type="ECO:0000313" key="2">
    <source>
        <dbReference type="EMBL" id="GES11124.1"/>
    </source>
</evidence>
<keyword evidence="1" id="KW-0472">Membrane</keyword>
<evidence type="ECO:0000313" key="3">
    <source>
        <dbReference type="Proteomes" id="UP000331127"/>
    </source>
</evidence>
<dbReference type="Proteomes" id="UP000331127">
    <property type="component" value="Unassembled WGS sequence"/>
</dbReference>
<gene>
    <name evidence="2" type="ORF">Amac_047210</name>
</gene>
<organism evidence="2 3">
    <name type="scientific">Acrocarpospora macrocephala</name>
    <dbReference type="NCBI Taxonomy" id="150177"/>
    <lineage>
        <taxon>Bacteria</taxon>
        <taxon>Bacillati</taxon>
        <taxon>Actinomycetota</taxon>
        <taxon>Actinomycetes</taxon>
        <taxon>Streptosporangiales</taxon>
        <taxon>Streptosporangiaceae</taxon>
        <taxon>Acrocarpospora</taxon>
    </lineage>
</organism>
<keyword evidence="1" id="KW-0812">Transmembrane</keyword>
<keyword evidence="1" id="KW-1133">Transmembrane helix</keyword>
<feature type="transmembrane region" description="Helical" evidence="1">
    <location>
        <begin position="42"/>
        <end position="65"/>
    </location>
</feature>
<accession>A0A5M3WQG1</accession>
<name>A0A5M3WQG1_9ACTN</name>
<proteinExistence type="predicted"/>
<sequence length="185" mass="18595">MARTQGVQQGAVSPSADLCVPAADRRPARDDRMARFAADSRLARLLVIGGLIAVGWLVGVIFGVFGTASAVAETAPSAVVSEPVSHTGGFPTGGGIHASVNAEAMAGRNVDGLTSQSTPVLPAPSTADHTPGNGLIPQSSGGLILFGDVARSFADPRLTHSPAPLAALVPPVVRTAADDPSFSPD</sequence>
<comment type="caution">
    <text evidence="2">The sequence shown here is derived from an EMBL/GenBank/DDBJ whole genome shotgun (WGS) entry which is preliminary data.</text>
</comment>
<evidence type="ECO:0000256" key="1">
    <source>
        <dbReference type="SAM" id="Phobius"/>
    </source>
</evidence>
<keyword evidence="3" id="KW-1185">Reference proteome</keyword>